<organism evidence="1 2">
    <name type="scientific">Corynebacterium heidelbergense</name>
    <dbReference type="NCBI Taxonomy" id="2055947"/>
    <lineage>
        <taxon>Bacteria</taxon>
        <taxon>Bacillati</taxon>
        <taxon>Actinomycetota</taxon>
        <taxon>Actinomycetes</taxon>
        <taxon>Mycobacteriales</taxon>
        <taxon>Corynebacteriaceae</taxon>
        <taxon>Corynebacterium</taxon>
    </lineage>
</organism>
<evidence type="ECO:0000313" key="1">
    <source>
        <dbReference type="EMBL" id="RAV31378.1"/>
    </source>
</evidence>
<dbReference type="RefSeq" id="WP_113631319.1">
    <property type="nucleotide sequence ID" value="NZ_QHCV01000104.1"/>
</dbReference>
<accession>A0A364V430</accession>
<feature type="non-terminal residue" evidence="1">
    <location>
        <position position="1"/>
    </location>
</feature>
<proteinExistence type="predicted"/>
<protein>
    <submittedName>
        <fullName evidence="1">Uncharacterized protein</fullName>
    </submittedName>
</protein>
<keyword evidence="2" id="KW-1185">Reference proteome</keyword>
<gene>
    <name evidence="1" type="ORF">DLJ54_08630</name>
</gene>
<reference evidence="1 2" key="1">
    <citation type="journal article" date="2018" name="Syst. Appl. Microbiol.">
        <title>Corynebacterium heidelbergense sp. nov., isolated from the preen glands of Egyptian geese (Alopochen aegyptiacus).</title>
        <authorList>
            <person name="Braun M.S."/>
            <person name="Wang E."/>
            <person name="Zimmermann S."/>
            <person name="Wink M."/>
        </authorList>
    </citation>
    <scope>NUCLEOTIDE SEQUENCE [LARGE SCALE GENOMIC DNA]</scope>
    <source>
        <strain evidence="1 2">647</strain>
    </source>
</reference>
<name>A0A364V430_9CORY</name>
<comment type="caution">
    <text evidence="1">The sequence shown here is derived from an EMBL/GenBank/DDBJ whole genome shotgun (WGS) entry which is preliminary data.</text>
</comment>
<sequence length="190" mass="20342">RQPQLPPQFNGLAFPQIAGLDFAPPAPIPGMTTPSGTTFTVRSNKTSLLGNVKLSYITLETLAGPKPAIRIDADRVVLDNLNVQFPGWPSGSPDVFQRSGPGVITTLNGNFHIIVKSLKVRPELAGLPLPFAIPIDADWAPARIRPELQKIGAGLPDILSEKTVMLDGELETYYISADDLRGPAQTTLGP</sequence>
<dbReference type="EMBL" id="QHCV01000104">
    <property type="protein sequence ID" value="RAV31378.1"/>
    <property type="molecule type" value="Genomic_DNA"/>
</dbReference>
<dbReference type="Proteomes" id="UP000251577">
    <property type="component" value="Unassembled WGS sequence"/>
</dbReference>
<dbReference type="AlphaFoldDB" id="A0A364V430"/>
<evidence type="ECO:0000313" key="2">
    <source>
        <dbReference type="Proteomes" id="UP000251577"/>
    </source>
</evidence>